<name>A0A0F9MPP5_9ZZZZ</name>
<evidence type="ECO:0000313" key="1">
    <source>
        <dbReference type="EMBL" id="KKM71132.1"/>
    </source>
</evidence>
<sequence>MPGLVRRELVNQLDASRRIVNLTEATTLTAPLHAGRTILLSLLAGFTVTLPPATGNGDIYHFKVGIVRTSNSYIIAVASSSDTMAGPVSIVDTDTNDNMEGFAASGTSDTITMNATTTGGLTIGDWIELADVAANLWHVSGQLTGSGNLATPFSAAV</sequence>
<protein>
    <submittedName>
        <fullName evidence="1">Uncharacterized protein</fullName>
    </submittedName>
</protein>
<proteinExistence type="predicted"/>
<gene>
    <name evidence="1" type="ORF">LCGC14_1433720</name>
</gene>
<reference evidence="1" key="1">
    <citation type="journal article" date="2015" name="Nature">
        <title>Complex archaea that bridge the gap between prokaryotes and eukaryotes.</title>
        <authorList>
            <person name="Spang A."/>
            <person name="Saw J.H."/>
            <person name="Jorgensen S.L."/>
            <person name="Zaremba-Niedzwiedzka K."/>
            <person name="Martijn J."/>
            <person name="Lind A.E."/>
            <person name="van Eijk R."/>
            <person name="Schleper C."/>
            <person name="Guy L."/>
            <person name="Ettema T.J."/>
        </authorList>
    </citation>
    <scope>NUCLEOTIDE SEQUENCE</scope>
</reference>
<dbReference type="EMBL" id="LAZR01009693">
    <property type="protein sequence ID" value="KKM71132.1"/>
    <property type="molecule type" value="Genomic_DNA"/>
</dbReference>
<accession>A0A0F9MPP5</accession>
<dbReference type="AlphaFoldDB" id="A0A0F9MPP5"/>
<organism evidence="1">
    <name type="scientific">marine sediment metagenome</name>
    <dbReference type="NCBI Taxonomy" id="412755"/>
    <lineage>
        <taxon>unclassified sequences</taxon>
        <taxon>metagenomes</taxon>
        <taxon>ecological metagenomes</taxon>
    </lineage>
</organism>
<comment type="caution">
    <text evidence="1">The sequence shown here is derived from an EMBL/GenBank/DDBJ whole genome shotgun (WGS) entry which is preliminary data.</text>
</comment>